<keyword evidence="4" id="KW-0597">Phosphoprotein</keyword>
<evidence type="ECO:0000256" key="1">
    <source>
        <dbReference type="ARBA" id="ARBA00006485"/>
    </source>
</evidence>
<evidence type="ECO:0000313" key="14">
    <source>
        <dbReference type="EMBL" id="KAG9392473.1"/>
    </source>
</evidence>
<dbReference type="InterPro" id="IPR000719">
    <property type="entry name" value="Prot_kinase_dom"/>
</dbReference>
<dbReference type="InterPro" id="IPR008271">
    <property type="entry name" value="Ser/Thr_kinase_AS"/>
</dbReference>
<dbReference type="GO" id="GO:0004693">
    <property type="term" value="F:cyclin-dependent protein serine/threonine kinase activity"/>
    <property type="evidence" value="ECO:0007669"/>
    <property type="project" value="UniProtKB-EC"/>
</dbReference>
<dbReference type="Proteomes" id="UP000717585">
    <property type="component" value="Unassembled WGS sequence"/>
</dbReference>
<keyword evidence="6 11" id="KW-0547">Nucleotide-binding</keyword>
<evidence type="ECO:0000256" key="8">
    <source>
        <dbReference type="ARBA" id="ARBA00022840"/>
    </source>
</evidence>
<dbReference type="InterPro" id="IPR011009">
    <property type="entry name" value="Kinase-like_dom_sf"/>
</dbReference>
<reference evidence="14" key="1">
    <citation type="submission" date="2021-05" db="EMBL/GenBank/DDBJ databases">
        <title>A free-living protist that lacks canonical eukaryotic 1 DNA replication and segregation systems.</title>
        <authorList>
            <person name="Salas-Leiva D.E."/>
            <person name="Tromer E.C."/>
            <person name="Curtis B.A."/>
            <person name="Jerlstrom-Hultqvist J."/>
            <person name="Kolisko M."/>
            <person name="Yi Z."/>
            <person name="Salas-Leiva J.S."/>
            <person name="Gallot-Lavallee L."/>
            <person name="Kops G.J.P.L."/>
            <person name="Archibald J.M."/>
            <person name="Simpson A.G.B."/>
            <person name="Roger A.J."/>
        </authorList>
    </citation>
    <scope>NUCLEOTIDE SEQUENCE</scope>
    <source>
        <strain evidence="14">BICM</strain>
    </source>
</reference>
<evidence type="ECO:0000256" key="11">
    <source>
        <dbReference type="PROSITE-ProRule" id="PRU10141"/>
    </source>
</evidence>
<protein>
    <recommendedName>
        <fullName evidence="2">cyclin-dependent kinase</fullName>
        <ecNumber evidence="2">2.7.11.22</ecNumber>
    </recommendedName>
</protein>
<dbReference type="GO" id="GO:0010389">
    <property type="term" value="P:regulation of G2/M transition of mitotic cell cycle"/>
    <property type="evidence" value="ECO:0007669"/>
    <property type="project" value="TreeGrafter"/>
</dbReference>
<dbReference type="PROSITE" id="PS00108">
    <property type="entry name" value="PROTEIN_KINASE_ST"/>
    <property type="match status" value="1"/>
</dbReference>
<evidence type="ECO:0000256" key="9">
    <source>
        <dbReference type="ARBA" id="ARBA00047811"/>
    </source>
</evidence>
<dbReference type="Gene3D" id="3.30.200.20">
    <property type="entry name" value="Phosphorylase Kinase, domain 1"/>
    <property type="match status" value="1"/>
</dbReference>
<dbReference type="GO" id="GO:0000082">
    <property type="term" value="P:G1/S transition of mitotic cell cycle"/>
    <property type="evidence" value="ECO:0007669"/>
    <property type="project" value="TreeGrafter"/>
</dbReference>
<dbReference type="GO" id="GO:0000307">
    <property type="term" value="C:cyclin-dependent protein kinase holoenzyme complex"/>
    <property type="evidence" value="ECO:0007669"/>
    <property type="project" value="TreeGrafter"/>
</dbReference>
<keyword evidence="15" id="KW-1185">Reference proteome</keyword>
<accession>A0A8J6ARW6</accession>
<dbReference type="SMART" id="SM00220">
    <property type="entry name" value="S_TKc"/>
    <property type="match status" value="1"/>
</dbReference>
<dbReference type="PROSITE" id="PS00107">
    <property type="entry name" value="PROTEIN_KINASE_ATP"/>
    <property type="match status" value="1"/>
</dbReference>
<comment type="catalytic activity">
    <reaction evidence="9">
        <text>L-threonyl-[protein] + ATP = O-phospho-L-threonyl-[protein] + ADP + H(+)</text>
        <dbReference type="Rhea" id="RHEA:46608"/>
        <dbReference type="Rhea" id="RHEA-COMP:11060"/>
        <dbReference type="Rhea" id="RHEA-COMP:11605"/>
        <dbReference type="ChEBI" id="CHEBI:15378"/>
        <dbReference type="ChEBI" id="CHEBI:30013"/>
        <dbReference type="ChEBI" id="CHEBI:30616"/>
        <dbReference type="ChEBI" id="CHEBI:61977"/>
        <dbReference type="ChEBI" id="CHEBI:456216"/>
        <dbReference type="EC" id="2.7.11.22"/>
    </reaction>
</comment>
<comment type="caution">
    <text evidence="14">The sequence shown here is derived from an EMBL/GenBank/DDBJ whole genome shotgun (WGS) entry which is preliminary data.</text>
</comment>
<dbReference type="GO" id="GO:0005524">
    <property type="term" value="F:ATP binding"/>
    <property type="evidence" value="ECO:0007669"/>
    <property type="project" value="UniProtKB-UniRule"/>
</dbReference>
<feature type="domain" description="Protein kinase" evidence="13">
    <location>
        <begin position="18"/>
        <end position="299"/>
    </location>
</feature>
<evidence type="ECO:0000256" key="4">
    <source>
        <dbReference type="ARBA" id="ARBA00022553"/>
    </source>
</evidence>
<organism evidence="14 15">
    <name type="scientific">Carpediemonas membranifera</name>
    <dbReference type="NCBI Taxonomy" id="201153"/>
    <lineage>
        <taxon>Eukaryota</taxon>
        <taxon>Metamonada</taxon>
        <taxon>Carpediemonas-like organisms</taxon>
        <taxon>Carpediemonas</taxon>
    </lineage>
</organism>
<dbReference type="Pfam" id="PF00069">
    <property type="entry name" value="Pkinase"/>
    <property type="match status" value="1"/>
</dbReference>
<dbReference type="GO" id="GO:0007165">
    <property type="term" value="P:signal transduction"/>
    <property type="evidence" value="ECO:0007669"/>
    <property type="project" value="TreeGrafter"/>
</dbReference>
<dbReference type="GO" id="GO:0005737">
    <property type="term" value="C:cytoplasm"/>
    <property type="evidence" value="ECO:0007669"/>
    <property type="project" value="TreeGrafter"/>
</dbReference>
<evidence type="ECO:0000259" key="13">
    <source>
        <dbReference type="PROSITE" id="PS50011"/>
    </source>
</evidence>
<dbReference type="SUPFAM" id="SSF56112">
    <property type="entry name" value="Protein kinase-like (PK-like)"/>
    <property type="match status" value="1"/>
</dbReference>
<dbReference type="InterPro" id="IPR050108">
    <property type="entry name" value="CDK"/>
</dbReference>
<keyword evidence="5" id="KW-0808">Transferase</keyword>
<comment type="catalytic activity">
    <reaction evidence="10">
        <text>L-seryl-[protein] + ATP = O-phospho-L-seryl-[protein] + ADP + H(+)</text>
        <dbReference type="Rhea" id="RHEA:17989"/>
        <dbReference type="Rhea" id="RHEA-COMP:9863"/>
        <dbReference type="Rhea" id="RHEA-COMP:11604"/>
        <dbReference type="ChEBI" id="CHEBI:15378"/>
        <dbReference type="ChEBI" id="CHEBI:29999"/>
        <dbReference type="ChEBI" id="CHEBI:30616"/>
        <dbReference type="ChEBI" id="CHEBI:83421"/>
        <dbReference type="ChEBI" id="CHEBI:456216"/>
        <dbReference type="EC" id="2.7.11.22"/>
    </reaction>
</comment>
<dbReference type="FunFam" id="3.30.200.20:FF:000375">
    <property type="entry name" value="Cell division related protein kinase 2"/>
    <property type="match status" value="1"/>
</dbReference>
<evidence type="ECO:0000256" key="2">
    <source>
        <dbReference type="ARBA" id="ARBA00012425"/>
    </source>
</evidence>
<evidence type="ECO:0000256" key="3">
    <source>
        <dbReference type="ARBA" id="ARBA00022527"/>
    </source>
</evidence>
<dbReference type="GO" id="GO:0010468">
    <property type="term" value="P:regulation of gene expression"/>
    <property type="evidence" value="ECO:0007669"/>
    <property type="project" value="TreeGrafter"/>
</dbReference>
<dbReference type="EMBL" id="JAHDYR010000038">
    <property type="protein sequence ID" value="KAG9392473.1"/>
    <property type="molecule type" value="Genomic_DNA"/>
</dbReference>
<evidence type="ECO:0000256" key="5">
    <source>
        <dbReference type="ARBA" id="ARBA00022679"/>
    </source>
</evidence>
<dbReference type="FunFam" id="1.10.510.10:FF:000281">
    <property type="entry name" value="Cyclin-dependent kinase 2"/>
    <property type="match status" value="1"/>
</dbReference>
<evidence type="ECO:0000256" key="12">
    <source>
        <dbReference type="RuleBase" id="RU000304"/>
    </source>
</evidence>
<dbReference type="GO" id="GO:0030332">
    <property type="term" value="F:cyclin binding"/>
    <property type="evidence" value="ECO:0007669"/>
    <property type="project" value="TreeGrafter"/>
</dbReference>
<dbReference type="PROSITE" id="PS50011">
    <property type="entry name" value="PROTEIN_KINASE_DOM"/>
    <property type="match status" value="1"/>
</dbReference>
<evidence type="ECO:0000256" key="10">
    <source>
        <dbReference type="ARBA" id="ARBA00048367"/>
    </source>
</evidence>
<sequence length="318" mass="35879">MLTIEATERMAPSGIERYQKLEKLGEGTYGVVHKARDIESGKIVALKKIRLEHGDEGVPGTAIREVSLLKELQHSTIVQLIDAVTQDARLWLVMEFCDSDLKRFTDDTPNGIKGTLLKRMAYQMVYGLYFCHCRRVIHRDLKPQNLLIDSNRNLKLADFGLARAFGVPVRQYTHEIVTLWYRAPEILLGSKHYSTPVDMWSVGTILAEMITKKALFPGISEIDELFKIFQVLGTPTEAEWPGVTKLPDYKPTLPKFRPQGLESVLPGADPQAIDLIRKMLAYDPSQRIDAKSALAHPFFDEVRSDMESECGGLMSVSF</sequence>
<feature type="binding site" evidence="11">
    <location>
        <position position="47"/>
    </location>
    <ligand>
        <name>ATP</name>
        <dbReference type="ChEBI" id="CHEBI:30616"/>
    </ligand>
</feature>
<dbReference type="PANTHER" id="PTHR24056:SF254">
    <property type="entry name" value="CYCLIN-DEPENDENT KINASE 2"/>
    <property type="match status" value="1"/>
</dbReference>
<dbReference type="AlphaFoldDB" id="A0A8J6ARW6"/>
<proteinExistence type="inferred from homology"/>
<comment type="similarity">
    <text evidence="1">Belongs to the protein kinase superfamily. CMGC Ser/Thr protein kinase family. CDC2/CDKX subfamily.</text>
</comment>
<evidence type="ECO:0000313" key="15">
    <source>
        <dbReference type="Proteomes" id="UP000717585"/>
    </source>
</evidence>
<dbReference type="EC" id="2.7.11.22" evidence="2"/>
<gene>
    <name evidence="14" type="ORF">J8273_5465</name>
</gene>
<dbReference type="InterPro" id="IPR017441">
    <property type="entry name" value="Protein_kinase_ATP_BS"/>
</dbReference>
<keyword evidence="7 14" id="KW-0418">Kinase</keyword>
<evidence type="ECO:0000256" key="7">
    <source>
        <dbReference type="ARBA" id="ARBA00022777"/>
    </source>
</evidence>
<dbReference type="OrthoDB" id="1732493at2759"/>
<dbReference type="Gene3D" id="1.10.510.10">
    <property type="entry name" value="Transferase(Phosphotransferase) domain 1"/>
    <property type="match status" value="1"/>
</dbReference>
<dbReference type="PANTHER" id="PTHR24056">
    <property type="entry name" value="CELL DIVISION PROTEIN KINASE"/>
    <property type="match status" value="1"/>
</dbReference>
<keyword evidence="8 11" id="KW-0067">ATP-binding</keyword>
<name>A0A8J6ARW6_9EUKA</name>
<evidence type="ECO:0000256" key="6">
    <source>
        <dbReference type="ARBA" id="ARBA00022741"/>
    </source>
</evidence>
<dbReference type="GO" id="GO:0005634">
    <property type="term" value="C:nucleus"/>
    <property type="evidence" value="ECO:0007669"/>
    <property type="project" value="TreeGrafter"/>
</dbReference>
<keyword evidence="3 12" id="KW-0723">Serine/threonine-protein kinase</keyword>